<dbReference type="AlphaFoldDB" id="A0A5C3NL07"/>
<dbReference type="PROSITE" id="PS01360">
    <property type="entry name" value="ZF_MYND_1"/>
    <property type="match status" value="1"/>
</dbReference>
<feature type="domain" description="MYND-type" evidence="5">
    <location>
        <begin position="224"/>
        <end position="268"/>
    </location>
</feature>
<accession>A0A5C3NL07</accession>
<sequence>MTTNPPMSPLAALPLPMSEDFAVALGLKESIFPEARQAQATMTESERVELVYWKLLVRLRMEPLPQQEIIFSRLTAFYLLKLLEKWRTLDDPNSIYFLMLPHLSDNIYFQTFFASGHRAARNLTLDFAKQLVKAQWSTRESYDMIFDACQHLSTMLIYEDSETVLPPSLTRTLIDKISAWERVFPSGPDLAPLPRAIGLLKRQVSWVRQGREVRKSMERKLRGCNLRGCEVPYDPAADNLSQCSACKSARYCSTQHQRQDWKTHKQLCHRPAWLTDV</sequence>
<dbReference type="Proteomes" id="UP000305948">
    <property type="component" value="Unassembled WGS sequence"/>
</dbReference>
<dbReference type="InterPro" id="IPR002893">
    <property type="entry name" value="Znf_MYND"/>
</dbReference>
<name>A0A5C3NL07_9AGAM</name>
<keyword evidence="2 4" id="KW-0863">Zinc-finger</keyword>
<keyword evidence="1" id="KW-0479">Metal-binding</keyword>
<gene>
    <name evidence="6" type="ORF">OE88DRAFT_1650749</name>
</gene>
<evidence type="ECO:0000256" key="2">
    <source>
        <dbReference type="ARBA" id="ARBA00022771"/>
    </source>
</evidence>
<dbReference type="GO" id="GO:0008270">
    <property type="term" value="F:zinc ion binding"/>
    <property type="evidence" value="ECO:0007669"/>
    <property type="project" value="UniProtKB-KW"/>
</dbReference>
<protein>
    <recommendedName>
        <fullName evidence="5">MYND-type domain-containing protein</fullName>
    </recommendedName>
</protein>
<evidence type="ECO:0000313" key="7">
    <source>
        <dbReference type="Proteomes" id="UP000305948"/>
    </source>
</evidence>
<evidence type="ECO:0000259" key="5">
    <source>
        <dbReference type="PROSITE" id="PS50865"/>
    </source>
</evidence>
<dbReference type="Gene3D" id="6.10.140.2220">
    <property type="match status" value="1"/>
</dbReference>
<evidence type="ECO:0000256" key="1">
    <source>
        <dbReference type="ARBA" id="ARBA00022723"/>
    </source>
</evidence>
<evidence type="ECO:0000256" key="4">
    <source>
        <dbReference type="PROSITE-ProRule" id="PRU00134"/>
    </source>
</evidence>
<keyword evidence="3" id="KW-0862">Zinc</keyword>
<dbReference type="SUPFAM" id="SSF144232">
    <property type="entry name" value="HIT/MYND zinc finger-like"/>
    <property type="match status" value="1"/>
</dbReference>
<dbReference type="EMBL" id="ML213503">
    <property type="protein sequence ID" value="TFK57146.1"/>
    <property type="molecule type" value="Genomic_DNA"/>
</dbReference>
<dbReference type="OrthoDB" id="432970at2759"/>
<dbReference type="STRING" id="5364.A0A5C3NL07"/>
<proteinExistence type="predicted"/>
<dbReference type="PROSITE" id="PS50865">
    <property type="entry name" value="ZF_MYND_2"/>
    <property type="match status" value="1"/>
</dbReference>
<evidence type="ECO:0000256" key="3">
    <source>
        <dbReference type="ARBA" id="ARBA00022833"/>
    </source>
</evidence>
<organism evidence="6 7">
    <name type="scientific">Heliocybe sulcata</name>
    <dbReference type="NCBI Taxonomy" id="5364"/>
    <lineage>
        <taxon>Eukaryota</taxon>
        <taxon>Fungi</taxon>
        <taxon>Dikarya</taxon>
        <taxon>Basidiomycota</taxon>
        <taxon>Agaricomycotina</taxon>
        <taxon>Agaricomycetes</taxon>
        <taxon>Gloeophyllales</taxon>
        <taxon>Gloeophyllaceae</taxon>
        <taxon>Heliocybe</taxon>
    </lineage>
</organism>
<keyword evidence="7" id="KW-1185">Reference proteome</keyword>
<reference evidence="6 7" key="1">
    <citation type="journal article" date="2019" name="Nat. Ecol. Evol.">
        <title>Megaphylogeny resolves global patterns of mushroom evolution.</title>
        <authorList>
            <person name="Varga T."/>
            <person name="Krizsan K."/>
            <person name="Foldi C."/>
            <person name="Dima B."/>
            <person name="Sanchez-Garcia M."/>
            <person name="Sanchez-Ramirez S."/>
            <person name="Szollosi G.J."/>
            <person name="Szarkandi J.G."/>
            <person name="Papp V."/>
            <person name="Albert L."/>
            <person name="Andreopoulos W."/>
            <person name="Angelini C."/>
            <person name="Antonin V."/>
            <person name="Barry K.W."/>
            <person name="Bougher N.L."/>
            <person name="Buchanan P."/>
            <person name="Buyck B."/>
            <person name="Bense V."/>
            <person name="Catcheside P."/>
            <person name="Chovatia M."/>
            <person name="Cooper J."/>
            <person name="Damon W."/>
            <person name="Desjardin D."/>
            <person name="Finy P."/>
            <person name="Geml J."/>
            <person name="Haridas S."/>
            <person name="Hughes K."/>
            <person name="Justo A."/>
            <person name="Karasinski D."/>
            <person name="Kautmanova I."/>
            <person name="Kiss B."/>
            <person name="Kocsube S."/>
            <person name="Kotiranta H."/>
            <person name="LaButti K.M."/>
            <person name="Lechner B.E."/>
            <person name="Liimatainen K."/>
            <person name="Lipzen A."/>
            <person name="Lukacs Z."/>
            <person name="Mihaltcheva S."/>
            <person name="Morgado L.N."/>
            <person name="Niskanen T."/>
            <person name="Noordeloos M.E."/>
            <person name="Ohm R.A."/>
            <person name="Ortiz-Santana B."/>
            <person name="Ovrebo C."/>
            <person name="Racz N."/>
            <person name="Riley R."/>
            <person name="Savchenko A."/>
            <person name="Shiryaev A."/>
            <person name="Soop K."/>
            <person name="Spirin V."/>
            <person name="Szebenyi C."/>
            <person name="Tomsovsky M."/>
            <person name="Tulloss R.E."/>
            <person name="Uehling J."/>
            <person name="Grigoriev I.V."/>
            <person name="Vagvolgyi C."/>
            <person name="Papp T."/>
            <person name="Martin F.M."/>
            <person name="Miettinen O."/>
            <person name="Hibbett D.S."/>
            <person name="Nagy L.G."/>
        </authorList>
    </citation>
    <scope>NUCLEOTIDE SEQUENCE [LARGE SCALE GENOMIC DNA]</scope>
    <source>
        <strain evidence="6 7">OMC1185</strain>
    </source>
</reference>
<dbReference type="Pfam" id="PF01753">
    <property type="entry name" value="zf-MYND"/>
    <property type="match status" value="1"/>
</dbReference>
<evidence type="ECO:0000313" key="6">
    <source>
        <dbReference type="EMBL" id="TFK57146.1"/>
    </source>
</evidence>